<dbReference type="SUPFAM" id="SSF47576">
    <property type="entry name" value="Calponin-homology domain, CH-domain"/>
    <property type="match status" value="1"/>
</dbReference>
<dbReference type="FunFam" id="1.10.418.10:FF:000062">
    <property type="entry name" value="Kinesin-like protein KIN-14I isoform A"/>
    <property type="match status" value="1"/>
</dbReference>
<dbReference type="EMBL" id="JBFOLK010000008">
    <property type="protein sequence ID" value="KAL2492006.1"/>
    <property type="molecule type" value="Genomic_DNA"/>
</dbReference>
<proteinExistence type="predicted"/>
<dbReference type="PANTHER" id="PTHR47385:SF14">
    <property type="entry name" value="TRANSGELIN"/>
    <property type="match status" value="1"/>
</dbReference>
<dbReference type="AlphaFoldDB" id="A0ABD1RUA4"/>
<feature type="region of interest" description="Disordered" evidence="1">
    <location>
        <begin position="303"/>
        <end position="332"/>
    </location>
</feature>
<keyword evidence="4" id="KW-1185">Reference proteome</keyword>
<protein>
    <submittedName>
        <fullName evidence="3">P-loop nucleoside triphosphate hydrolase superfamily protein with CH (Calponin-like proteiny) domain</fullName>
    </submittedName>
</protein>
<feature type="domain" description="Calponin-homology (CH)" evidence="2">
    <location>
        <begin position="39"/>
        <end position="161"/>
    </location>
</feature>
<dbReference type="InterPro" id="IPR036872">
    <property type="entry name" value="CH_dom_sf"/>
</dbReference>
<dbReference type="Pfam" id="PF00307">
    <property type="entry name" value="CH"/>
    <property type="match status" value="1"/>
</dbReference>
<dbReference type="PANTHER" id="PTHR47385">
    <property type="entry name" value="CALPONIN"/>
    <property type="match status" value="1"/>
</dbReference>
<organism evidence="3 4">
    <name type="scientific">Abeliophyllum distichum</name>
    <dbReference type="NCBI Taxonomy" id="126358"/>
    <lineage>
        <taxon>Eukaryota</taxon>
        <taxon>Viridiplantae</taxon>
        <taxon>Streptophyta</taxon>
        <taxon>Embryophyta</taxon>
        <taxon>Tracheophyta</taxon>
        <taxon>Spermatophyta</taxon>
        <taxon>Magnoliopsida</taxon>
        <taxon>eudicotyledons</taxon>
        <taxon>Gunneridae</taxon>
        <taxon>Pentapetalae</taxon>
        <taxon>asterids</taxon>
        <taxon>lamiids</taxon>
        <taxon>Lamiales</taxon>
        <taxon>Oleaceae</taxon>
        <taxon>Forsythieae</taxon>
        <taxon>Abeliophyllum</taxon>
    </lineage>
</organism>
<dbReference type="PROSITE" id="PS50021">
    <property type="entry name" value="CH"/>
    <property type="match status" value="1"/>
</dbReference>
<reference evidence="4" key="1">
    <citation type="submission" date="2024-07" db="EMBL/GenBank/DDBJ databases">
        <title>Two chromosome-level genome assemblies of Korean endemic species Abeliophyllum distichum and Forsythia ovata (Oleaceae).</title>
        <authorList>
            <person name="Jang H."/>
        </authorList>
    </citation>
    <scope>NUCLEOTIDE SEQUENCE [LARGE SCALE GENOMIC DNA]</scope>
</reference>
<dbReference type="InterPro" id="IPR050606">
    <property type="entry name" value="Calponin-like"/>
</dbReference>
<evidence type="ECO:0000313" key="3">
    <source>
        <dbReference type="EMBL" id="KAL2492006.1"/>
    </source>
</evidence>
<dbReference type="Proteomes" id="UP001604336">
    <property type="component" value="Unassembled WGS sequence"/>
</dbReference>
<sequence length="332" mass="36857">MADGVLQFNVESVVQDVLQQQGKRLCDIDFASRKAEEASLRRYDASGWLRKMVGVVYGKDLPAQPSEEEFRLGLRSGIILCNVLNKVQPGAVPKVVEAPSDTVLIPDGAALSAYQYFENVRNFLDAIEEMGIPTFEASDLEQGGKTSRVVNCVLALKSFNEWKQGGGNGLWKFGGNSKPSSTGKPFVRKSMSSEHDLVPDFNETGTSHSLHILVRELLSDKNREDIPGVVENMLIKVKEEFERRYTSQSEQGTDIPDCNEPIAEHASQPLDVHASEPLEEHASADIKTSDIMKDECWSEKDVCDGQTKGQALKHQTFERTTAKRHTGTEKYP</sequence>
<evidence type="ECO:0000259" key="2">
    <source>
        <dbReference type="PROSITE" id="PS50021"/>
    </source>
</evidence>
<dbReference type="CDD" id="cd21203">
    <property type="entry name" value="CH_AtKIN14-like"/>
    <property type="match status" value="1"/>
</dbReference>
<evidence type="ECO:0000256" key="1">
    <source>
        <dbReference type="SAM" id="MobiDB-lite"/>
    </source>
</evidence>
<dbReference type="InterPro" id="IPR001715">
    <property type="entry name" value="CH_dom"/>
</dbReference>
<accession>A0ABD1RUA4</accession>
<dbReference type="Gene3D" id="1.10.418.10">
    <property type="entry name" value="Calponin-like domain"/>
    <property type="match status" value="1"/>
</dbReference>
<gene>
    <name evidence="3" type="ORF">Adt_27634</name>
</gene>
<evidence type="ECO:0000313" key="4">
    <source>
        <dbReference type="Proteomes" id="UP001604336"/>
    </source>
</evidence>
<name>A0ABD1RUA4_9LAMI</name>
<comment type="caution">
    <text evidence="3">The sequence shown here is derived from an EMBL/GenBank/DDBJ whole genome shotgun (WGS) entry which is preliminary data.</text>
</comment>
<dbReference type="SMART" id="SM00033">
    <property type="entry name" value="CH"/>
    <property type="match status" value="1"/>
</dbReference>
<feature type="compositionally biased region" description="Basic and acidic residues" evidence="1">
    <location>
        <begin position="315"/>
        <end position="332"/>
    </location>
</feature>